<dbReference type="AlphaFoldDB" id="A0AAW2YM49"/>
<organism evidence="1 2">
    <name type="scientific">Acrasis kona</name>
    <dbReference type="NCBI Taxonomy" id="1008807"/>
    <lineage>
        <taxon>Eukaryota</taxon>
        <taxon>Discoba</taxon>
        <taxon>Heterolobosea</taxon>
        <taxon>Tetramitia</taxon>
        <taxon>Eutetramitia</taxon>
        <taxon>Acrasidae</taxon>
        <taxon>Acrasis</taxon>
    </lineage>
</organism>
<proteinExistence type="predicted"/>
<gene>
    <name evidence="1" type="ORF">AKO1_000421</name>
</gene>
<dbReference type="EMBL" id="JAOPGA020000399">
    <property type="protein sequence ID" value="KAL0478458.1"/>
    <property type="molecule type" value="Genomic_DNA"/>
</dbReference>
<evidence type="ECO:0000313" key="2">
    <source>
        <dbReference type="Proteomes" id="UP001431209"/>
    </source>
</evidence>
<sequence length="90" mass="10036">MIMNKCLLTSTTRLNNVYRILVNRYYSTPKPQGDVTPNMERDAGFLDGATEEVNQTTLDAKKGEATKTITYAGVKVDVKDDNMSTTNTKK</sequence>
<name>A0AAW2YM49_9EUKA</name>
<comment type="caution">
    <text evidence="1">The sequence shown here is derived from an EMBL/GenBank/DDBJ whole genome shotgun (WGS) entry which is preliminary data.</text>
</comment>
<dbReference type="Proteomes" id="UP001431209">
    <property type="component" value="Unassembled WGS sequence"/>
</dbReference>
<evidence type="ECO:0000313" key="1">
    <source>
        <dbReference type="EMBL" id="KAL0478458.1"/>
    </source>
</evidence>
<protein>
    <submittedName>
        <fullName evidence="1">RNA polymerase II associated protein 2</fullName>
    </submittedName>
</protein>
<keyword evidence="2" id="KW-1185">Reference proteome</keyword>
<accession>A0AAW2YM49</accession>
<reference evidence="1 2" key="1">
    <citation type="submission" date="2024-03" db="EMBL/GenBank/DDBJ databases">
        <title>The Acrasis kona genome and developmental transcriptomes reveal deep origins of eukaryotic multicellular pathways.</title>
        <authorList>
            <person name="Sheikh S."/>
            <person name="Fu C.-J."/>
            <person name="Brown M.W."/>
            <person name="Baldauf S.L."/>
        </authorList>
    </citation>
    <scope>NUCLEOTIDE SEQUENCE [LARGE SCALE GENOMIC DNA]</scope>
    <source>
        <strain evidence="1 2">ATCC MYA-3509</strain>
    </source>
</reference>